<dbReference type="Gene3D" id="2.160.20.10">
    <property type="entry name" value="Single-stranded right-handed beta-helix, Pectin lyase-like"/>
    <property type="match status" value="1"/>
</dbReference>
<keyword evidence="15" id="KW-0472">Membrane</keyword>
<feature type="domain" description="Pectinesterase inhibitor" evidence="16">
    <location>
        <begin position="58"/>
        <end position="210"/>
    </location>
</feature>
<comment type="similarity">
    <text evidence="3">In the N-terminal section; belongs to the PMEI family.</text>
</comment>
<keyword evidence="7 14" id="KW-0378">Hydrolase</keyword>
<evidence type="ECO:0000313" key="18">
    <source>
        <dbReference type="Proteomes" id="UP000596661"/>
    </source>
</evidence>
<evidence type="ECO:0000256" key="8">
    <source>
        <dbReference type="ARBA" id="ARBA00023085"/>
    </source>
</evidence>
<dbReference type="InterPro" id="IPR033131">
    <property type="entry name" value="Pectinesterase_Asp_AS"/>
</dbReference>
<dbReference type="GO" id="GO:0030599">
    <property type="term" value="F:pectinesterase activity"/>
    <property type="evidence" value="ECO:0007669"/>
    <property type="project" value="UniProtKB-UniRule"/>
</dbReference>
<evidence type="ECO:0000256" key="9">
    <source>
        <dbReference type="ARBA" id="ARBA00023157"/>
    </source>
</evidence>
<evidence type="ECO:0000313" key="17">
    <source>
        <dbReference type="EnsemblPlants" id="cds.evm.model.07.373"/>
    </source>
</evidence>
<reference evidence="17" key="1">
    <citation type="submission" date="2018-11" db="EMBL/GenBank/DDBJ databases">
        <authorList>
            <person name="Grassa J C."/>
        </authorList>
    </citation>
    <scope>NUCLEOTIDE SEQUENCE [LARGE SCALE GENOMIC DNA]</scope>
</reference>
<dbReference type="FunFam" id="1.20.140.40:FF:000001">
    <property type="entry name" value="Pectinesterase"/>
    <property type="match status" value="1"/>
</dbReference>
<evidence type="ECO:0000256" key="3">
    <source>
        <dbReference type="ARBA" id="ARBA00006027"/>
    </source>
</evidence>
<dbReference type="PANTHER" id="PTHR31707">
    <property type="entry name" value="PECTINESTERASE"/>
    <property type="match status" value="1"/>
</dbReference>
<dbReference type="InterPro" id="IPR012334">
    <property type="entry name" value="Pectin_lyas_fold"/>
</dbReference>
<dbReference type="UniPathway" id="UPA00545">
    <property type="reaction ID" value="UER00823"/>
</dbReference>
<organism evidence="17 18">
    <name type="scientific">Cannabis sativa</name>
    <name type="common">Hemp</name>
    <name type="synonym">Marijuana</name>
    <dbReference type="NCBI Taxonomy" id="3483"/>
    <lineage>
        <taxon>Eukaryota</taxon>
        <taxon>Viridiplantae</taxon>
        <taxon>Streptophyta</taxon>
        <taxon>Embryophyta</taxon>
        <taxon>Tracheophyta</taxon>
        <taxon>Spermatophyta</taxon>
        <taxon>Magnoliopsida</taxon>
        <taxon>eudicotyledons</taxon>
        <taxon>Gunneridae</taxon>
        <taxon>Pentapetalae</taxon>
        <taxon>rosids</taxon>
        <taxon>fabids</taxon>
        <taxon>Rosales</taxon>
        <taxon>Cannabaceae</taxon>
        <taxon>Cannabis</taxon>
    </lineage>
</organism>
<dbReference type="FunFam" id="2.160.20.10:FF:000001">
    <property type="entry name" value="Pectinesterase"/>
    <property type="match status" value="1"/>
</dbReference>
<dbReference type="OMA" id="IPRSMIN"/>
<dbReference type="Proteomes" id="UP000596661">
    <property type="component" value="Chromosome 7"/>
</dbReference>
<accession>A0A803Q4V5</accession>
<keyword evidence="8 14" id="KW-0063">Aspartyl esterase</keyword>
<evidence type="ECO:0000256" key="10">
    <source>
        <dbReference type="ARBA" id="ARBA00023180"/>
    </source>
</evidence>
<dbReference type="EC" id="3.1.1.11" evidence="5 14"/>
<evidence type="ECO:0000256" key="12">
    <source>
        <dbReference type="ARBA" id="ARBA00057335"/>
    </source>
</evidence>
<dbReference type="CDD" id="cd15798">
    <property type="entry name" value="PMEI-like_3"/>
    <property type="match status" value="1"/>
</dbReference>
<dbReference type="EnsemblPlants" id="evm.model.07.373">
    <property type="protein sequence ID" value="cds.evm.model.07.373"/>
    <property type="gene ID" value="evm.TU.07.373"/>
</dbReference>
<comment type="catalytic activity">
    <reaction evidence="11 14">
        <text>[(1-&gt;4)-alpha-D-galacturonosyl methyl ester](n) + n H2O = [(1-&gt;4)-alpha-D-galacturonosyl](n) + n methanol + n H(+)</text>
        <dbReference type="Rhea" id="RHEA:22380"/>
        <dbReference type="Rhea" id="RHEA-COMP:14570"/>
        <dbReference type="Rhea" id="RHEA-COMP:14573"/>
        <dbReference type="ChEBI" id="CHEBI:15377"/>
        <dbReference type="ChEBI" id="CHEBI:15378"/>
        <dbReference type="ChEBI" id="CHEBI:17790"/>
        <dbReference type="ChEBI" id="CHEBI:140522"/>
        <dbReference type="ChEBI" id="CHEBI:140523"/>
        <dbReference type="EC" id="3.1.1.11"/>
    </reaction>
</comment>
<evidence type="ECO:0000256" key="13">
    <source>
        <dbReference type="PROSITE-ProRule" id="PRU10040"/>
    </source>
</evidence>
<dbReference type="SUPFAM" id="SSF51126">
    <property type="entry name" value="Pectin lyase-like"/>
    <property type="match status" value="1"/>
</dbReference>
<keyword evidence="18" id="KW-1185">Reference proteome</keyword>
<feature type="active site" evidence="13">
    <location>
        <position position="412"/>
    </location>
</feature>
<feature type="transmembrane region" description="Helical" evidence="15">
    <location>
        <begin position="16"/>
        <end position="37"/>
    </location>
</feature>
<evidence type="ECO:0000256" key="7">
    <source>
        <dbReference type="ARBA" id="ARBA00022801"/>
    </source>
</evidence>
<dbReference type="SUPFAM" id="SSF101148">
    <property type="entry name" value="Plant invertase/pectin methylesterase inhibitor"/>
    <property type="match status" value="1"/>
</dbReference>
<evidence type="ECO:0000256" key="4">
    <source>
        <dbReference type="ARBA" id="ARBA00007786"/>
    </source>
</evidence>
<evidence type="ECO:0000259" key="16">
    <source>
        <dbReference type="SMART" id="SM00856"/>
    </source>
</evidence>
<dbReference type="InterPro" id="IPR035513">
    <property type="entry name" value="Invertase/methylesterase_inhib"/>
</dbReference>
<dbReference type="GO" id="GO:0045490">
    <property type="term" value="P:pectin catabolic process"/>
    <property type="evidence" value="ECO:0007669"/>
    <property type="project" value="UniProtKB-UniRule"/>
</dbReference>
<comment type="subcellular location">
    <subcellularLocation>
        <location evidence="1">Secreted</location>
        <location evidence="1">Cell wall</location>
    </subcellularLocation>
</comment>
<comment type="similarity">
    <text evidence="4">In the C-terminal section; belongs to the pectinesterase family.</text>
</comment>
<keyword evidence="10" id="KW-0325">Glycoprotein</keyword>
<sequence length="609" mass="67162">MSFGSSHNGNDRKKKIAIIGTSTLILVAMVVAVAVGFNRGETDYQATASPSPAGSVSTTSKAVQAICQPTDYKQTCESTLSKAAGNTTDPKELVKVAFDVAVSYIGEAIKKSSTLKELAKDSRTNQALANCDELLNYAIDDLQDSFHRIGPFEMSKLDEYMDDLKIWLSAAVTYEQTCLDGFENTTGEAGERMKSLLKTSQELTSNGLAMVTEISTILSSYNIPMNISRRLLSSGGGFESGPGWVNEGQRRLLAAKGPKIKADVVVAKDGSGKYKSINEALKDVPKKNNKTFVIYIKQGVYAEKVMVDKHMTHVMMIGDGPTKTRITGKDNFIDGTQTFKTATVSIVGNNFIAKDMGFENTAGPTKHQAVALRANSDMSVFYNCHMDGYQDTLYTHAHRQFYRDCTISGTIDFIFGDAAALFQNCKMVVRKPLENQFCIVTAQGRTDKREATGLVLQNCTIAGDPLYLPNKNKNKAYLGRPWKEYSRTIIMNSQIDDIIAPEGWLPWAGTFAINTCFYTEISNRGPGSNKVRRVKWKGIKNVPTTRATQYTASRWALEQLAPKCFEKEARSVGRTDQDDLSTFAQGEVRPGPCRTWLDRLSVDPTRFVD</sequence>
<reference evidence="17" key="2">
    <citation type="submission" date="2021-03" db="UniProtKB">
        <authorList>
            <consortium name="EnsemblPlants"/>
        </authorList>
    </citation>
    <scope>IDENTIFICATION</scope>
</reference>
<keyword evidence="6" id="KW-0134">Cell wall</keyword>
<dbReference type="InterPro" id="IPR000070">
    <property type="entry name" value="Pectinesterase_cat"/>
</dbReference>
<dbReference type="Pfam" id="PF01095">
    <property type="entry name" value="Pectinesterase"/>
    <property type="match status" value="1"/>
</dbReference>
<keyword evidence="6" id="KW-0964">Secreted</keyword>
<keyword evidence="15" id="KW-1133">Transmembrane helix</keyword>
<comment type="function">
    <text evidence="12">Acts in the modification of cell walls via demethylesterification of cell wall pectin.</text>
</comment>
<evidence type="ECO:0000256" key="5">
    <source>
        <dbReference type="ARBA" id="ARBA00013229"/>
    </source>
</evidence>
<dbReference type="GO" id="GO:0004857">
    <property type="term" value="F:enzyme inhibitor activity"/>
    <property type="evidence" value="ECO:0007669"/>
    <property type="project" value="InterPro"/>
</dbReference>
<evidence type="ECO:0000256" key="11">
    <source>
        <dbReference type="ARBA" id="ARBA00047928"/>
    </source>
</evidence>
<comment type="pathway">
    <text evidence="2 14">Glycan metabolism; pectin degradation; 2-dehydro-3-deoxy-D-gluconate from pectin: step 1/5.</text>
</comment>
<dbReference type="PROSITE" id="PS00503">
    <property type="entry name" value="PECTINESTERASE_2"/>
    <property type="match status" value="1"/>
</dbReference>
<dbReference type="NCBIfam" id="TIGR01614">
    <property type="entry name" value="PME_inhib"/>
    <property type="match status" value="1"/>
</dbReference>
<protein>
    <recommendedName>
        <fullName evidence="5 14">Pectinesterase</fullName>
        <ecNumber evidence="5 14">3.1.1.11</ecNumber>
    </recommendedName>
</protein>
<keyword evidence="9" id="KW-1015">Disulfide bond</keyword>
<dbReference type="EMBL" id="UZAU01000632">
    <property type="status" value="NOT_ANNOTATED_CDS"/>
    <property type="molecule type" value="Genomic_DNA"/>
</dbReference>
<dbReference type="Gene3D" id="1.20.140.40">
    <property type="entry name" value="Invertase/pectin methylesterase inhibitor family protein"/>
    <property type="match status" value="1"/>
</dbReference>
<evidence type="ECO:0000256" key="6">
    <source>
        <dbReference type="ARBA" id="ARBA00022512"/>
    </source>
</evidence>
<name>A0A803Q4V5_CANSA</name>
<keyword evidence="15" id="KW-0812">Transmembrane</keyword>
<evidence type="ECO:0000256" key="14">
    <source>
        <dbReference type="RuleBase" id="RU000589"/>
    </source>
</evidence>
<dbReference type="Gramene" id="evm.model.07.373">
    <property type="protein sequence ID" value="cds.evm.model.07.373"/>
    <property type="gene ID" value="evm.TU.07.373"/>
</dbReference>
<evidence type="ECO:0000256" key="1">
    <source>
        <dbReference type="ARBA" id="ARBA00004191"/>
    </source>
</evidence>
<dbReference type="GO" id="GO:0042545">
    <property type="term" value="P:cell wall modification"/>
    <property type="evidence" value="ECO:0007669"/>
    <property type="project" value="UniProtKB-UniRule"/>
</dbReference>
<dbReference type="InterPro" id="IPR011050">
    <property type="entry name" value="Pectin_lyase_fold/virulence"/>
</dbReference>
<dbReference type="Pfam" id="PF04043">
    <property type="entry name" value="PMEI"/>
    <property type="match status" value="1"/>
</dbReference>
<dbReference type="SMART" id="SM00856">
    <property type="entry name" value="PMEI"/>
    <property type="match status" value="1"/>
</dbReference>
<dbReference type="InterPro" id="IPR006501">
    <property type="entry name" value="Pectinesterase_inhib_dom"/>
</dbReference>
<dbReference type="AlphaFoldDB" id="A0A803Q4V5"/>
<evidence type="ECO:0000256" key="15">
    <source>
        <dbReference type="SAM" id="Phobius"/>
    </source>
</evidence>
<evidence type="ECO:0000256" key="2">
    <source>
        <dbReference type="ARBA" id="ARBA00005184"/>
    </source>
</evidence>
<proteinExistence type="inferred from homology"/>